<gene>
    <name evidence="1" type="ORF">IL334_000866</name>
</gene>
<name>A0ABZ1CQC9_9TREE</name>
<keyword evidence="2" id="KW-1185">Reference proteome</keyword>
<reference evidence="1 2" key="1">
    <citation type="submission" date="2024-01" db="EMBL/GenBank/DDBJ databases">
        <title>Comparative genomics of Cryptococcus and Kwoniella reveals pathogenesis evolution and contrasting modes of karyotype evolution via chromosome fusion or intercentromeric recombination.</title>
        <authorList>
            <person name="Coelho M.A."/>
            <person name="David-Palma M."/>
            <person name="Shea T."/>
            <person name="Bowers K."/>
            <person name="McGinley-Smith S."/>
            <person name="Mohammad A.W."/>
            <person name="Gnirke A."/>
            <person name="Yurkov A.M."/>
            <person name="Nowrousian M."/>
            <person name="Sun S."/>
            <person name="Cuomo C.A."/>
            <person name="Heitman J."/>
        </authorList>
    </citation>
    <scope>NUCLEOTIDE SEQUENCE [LARGE SCALE GENOMIC DNA]</scope>
    <source>
        <strain evidence="1">CBS 11374</strain>
    </source>
</reference>
<organism evidence="1 2">
    <name type="scientific">Kwoniella shivajii</name>
    <dbReference type="NCBI Taxonomy" id="564305"/>
    <lineage>
        <taxon>Eukaryota</taxon>
        <taxon>Fungi</taxon>
        <taxon>Dikarya</taxon>
        <taxon>Basidiomycota</taxon>
        <taxon>Agaricomycotina</taxon>
        <taxon>Tremellomycetes</taxon>
        <taxon>Tremellales</taxon>
        <taxon>Cryptococcaceae</taxon>
        <taxon>Kwoniella</taxon>
    </lineage>
</organism>
<dbReference type="GeneID" id="87952997"/>
<accession>A0ABZ1CQC9</accession>
<dbReference type="RefSeq" id="XP_062788679.1">
    <property type="nucleotide sequence ID" value="XM_062932628.1"/>
</dbReference>
<evidence type="ECO:0008006" key="3">
    <source>
        <dbReference type="Google" id="ProtNLM"/>
    </source>
</evidence>
<evidence type="ECO:0000313" key="2">
    <source>
        <dbReference type="Proteomes" id="UP001329825"/>
    </source>
</evidence>
<dbReference type="Proteomes" id="UP001329825">
    <property type="component" value="Chromosome 1"/>
</dbReference>
<sequence>MGREPQASNDVSAILNIHPATIQRKIKRFQNIAKLQAAVAHTINTQPSLPVQVTVVRTQAAFPHSISGQSPFQMNVNQFLHNQQPHEMHAGPSYQQPMPFLTGAYQQAPVYYPDPFMSHHHLGHQRQMVPSHVNGLINIQHRPMAYQFDPGQQVIPIFGPPPFNMGICQPFLNTGPTYYPSAPVSVNPQVGQQQVPVRFHQRGPRMEGQINPSLGRQIHHPYHIEQHGPPVKVELSAHQKGLVHFIRGPAETADYQRYLTDSSSDTRVLATSATWSNTNTTPNSTLPTPTKSIIALPLTEAVFKTELEVVWEAKRAEEARIQLLSFSEYFPEGFSAPQSDLHDQITCCTEDNDHCSNIKQDRMQAGRRRSISAESSWISFDHSQLGKVLHHTHTHVHVDKKRSGMGEITLIHSTEAARAADHCSLRRSKSTLDLPSIFCD</sequence>
<evidence type="ECO:0000313" key="1">
    <source>
        <dbReference type="EMBL" id="WRT63939.1"/>
    </source>
</evidence>
<proteinExistence type="predicted"/>
<dbReference type="EMBL" id="CP141881">
    <property type="protein sequence ID" value="WRT63939.1"/>
    <property type="molecule type" value="Genomic_DNA"/>
</dbReference>
<protein>
    <recommendedName>
        <fullName evidence="3">HTH psq-type domain-containing protein</fullName>
    </recommendedName>
</protein>